<name>A9HSH9_GLUDA</name>
<dbReference type="OrthoDB" id="9810066at2"/>
<dbReference type="AlphaFoldDB" id="A9HSH9"/>
<sequence length="223" mass="23417">MNASRNAAGPFEAVDAVTVEAGYATGLLGIPPEAHGLVLFAHGSGSGRFSPRNTMVAQALQRVGLATLLLDLLRDGEARDRRNVFDITLLAKRLRGATHWVQRAPHLAALPVCYFGAITGAGAALLAASADDARITAIVSRGGRPDLAGATALARVRAPTLLVVGSRDTAVIALNRAAMRAMTCECDMVIVPGATHLFEEEVTLEQVANHAVGWFLSHLRAPL</sequence>
<reference evidence="1 2" key="1">
    <citation type="journal article" date="2009" name="BMC Genomics">
        <title>Complete genome sequence of the sugarcane nitrogen-fixing endophyte Gluconacetobacter diazotrophicus Pal5.</title>
        <authorList>
            <person name="Bertalan M."/>
            <person name="Albano R."/>
            <person name="Padua V."/>
            <person name="Rouws L."/>
            <person name="Rojas C."/>
            <person name="Hemerly A."/>
            <person name="Teixeira K."/>
            <person name="Schwab S."/>
            <person name="Araujo J."/>
            <person name="Oliveira A."/>
            <person name="Franca L."/>
            <person name="Magalhaes V."/>
            <person name="Alqueres S."/>
            <person name="Cardoso A."/>
            <person name="Almeida W."/>
            <person name="Loureiro M.M."/>
            <person name="Nogueira E."/>
            <person name="Cidade D."/>
            <person name="Oliveira D."/>
            <person name="Simao T."/>
            <person name="Macedo J."/>
            <person name="Valadao A."/>
            <person name="Dreschsel M."/>
            <person name="Freitas F."/>
            <person name="Vidal M."/>
            <person name="Guedes H."/>
            <person name="Rodrigues E."/>
            <person name="Meneses C."/>
            <person name="Brioso P."/>
            <person name="Pozzer L."/>
            <person name="Figueiredo D."/>
            <person name="Montano H."/>
            <person name="Junior J."/>
            <person name="Filho G."/>
            <person name="Flores V."/>
            <person name="Ferreira B."/>
            <person name="Branco A."/>
            <person name="Gonzalez P."/>
            <person name="Guillobel H."/>
            <person name="Lemos M."/>
            <person name="Seibel L."/>
            <person name="Macedo J."/>
            <person name="Alves-Ferreira M."/>
            <person name="Sachetto-Martins G."/>
            <person name="Coelho A."/>
            <person name="Santos E."/>
            <person name="Amaral G."/>
            <person name="Neves A."/>
            <person name="Pacheco A.B."/>
            <person name="Carvalho D."/>
            <person name="Lery L."/>
            <person name="Bisch P."/>
            <person name="Rossle S.C."/>
            <person name="Urmenyi T."/>
            <person name="Kruger W.V."/>
            <person name="Martins O."/>
            <person name="Baldani J.I."/>
            <person name="Ferreira P.C."/>
        </authorList>
    </citation>
    <scope>NUCLEOTIDE SEQUENCE [LARGE SCALE GENOMIC DNA]</scope>
    <source>
        <strain evidence="2">ATCC 49037 / DSM 5601 / CCUG 37298 / CIP 103539 / LMG 7603 / PAl5</strain>
    </source>
</reference>
<dbReference type="Gene3D" id="3.40.50.1820">
    <property type="entry name" value="alpha/beta hydrolase"/>
    <property type="match status" value="1"/>
</dbReference>
<dbReference type="EMBL" id="AM889285">
    <property type="protein sequence ID" value="CAP57082.1"/>
    <property type="molecule type" value="Genomic_DNA"/>
</dbReference>
<dbReference type="RefSeq" id="WP_012227496.1">
    <property type="nucleotide sequence ID" value="NC_010125.1"/>
</dbReference>
<keyword evidence="2" id="KW-1185">Reference proteome</keyword>
<dbReference type="Proteomes" id="UP000001176">
    <property type="component" value="Chromosome"/>
</dbReference>
<dbReference type="InterPro" id="IPR029058">
    <property type="entry name" value="AB_hydrolase_fold"/>
</dbReference>
<organism evidence="1 2">
    <name type="scientific">Gluconacetobacter diazotrophicus (strain ATCC 49037 / DSM 5601 / CCUG 37298 / CIP 103539 / LMG 7603 / PAl5)</name>
    <dbReference type="NCBI Taxonomy" id="272568"/>
    <lineage>
        <taxon>Bacteria</taxon>
        <taxon>Pseudomonadati</taxon>
        <taxon>Pseudomonadota</taxon>
        <taxon>Alphaproteobacteria</taxon>
        <taxon>Acetobacterales</taxon>
        <taxon>Acetobacteraceae</taxon>
        <taxon>Gluconacetobacter</taxon>
    </lineage>
</organism>
<dbReference type="SUPFAM" id="SSF53474">
    <property type="entry name" value="alpha/beta-Hydrolases"/>
    <property type="match status" value="1"/>
</dbReference>
<accession>A9HSH9</accession>
<proteinExistence type="predicted"/>
<evidence type="ECO:0000313" key="2">
    <source>
        <dbReference type="Proteomes" id="UP000001176"/>
    </source>
</evidence>
<dbReference type="ESTHER" id="gluda-a9hsh9">
    <property type="family name" value="DLH-S"/>
</dbReference>
<dbReference type="KEGG" id="gdi:GDI3139"/>
<protein>
    <recommendedName>
        <fullName evidence="3">Hydrolase</fullName>
    </recommendedName>
</protein>
<gene>
    <name evidence="1" type="ordered locus">GDI3139</name>
</gene>
<evidence type="ECO:0008006" key="3">
    <source>
        <dbReference type="Google" id="ProtNLM"/>
    </source>
</evidence>
<evidence type="ECO:0000313" key="1">
    <source>
        <dbReference type="EMBL" id="CAP57082.1"/>
    </source>
</evidence>